<evidence type="ECO:0008006" key="10">
    <source>
        <dbReference type="Google" id="ProtNLM"/>
    </source>
</evidence>
<keyword evidence="6" id="KW-0472">Membrane</keyword>
<evidence type="ECO:0000313" key="9">
    <source>
        <dbReference type="Proteomes" id="UP000215453"/>
    </source>
</evidence>
<keyword evidence="4" id="KW-0735">Signal-anchor</keyword>
<gene>
    <name evidence="8" type="ORF">ZT1A5_G5568</name>
</gene>
<keyword evidence="5" id="KW-1133">Transmembrane helix</keyword>
<name>A0A1Y6LI25_ZYMTR</name>
<dbReference type="GO" id="GO:0016020">
    <property type="term" value="C:membrane"/>
    <property type="evidence" value="ECO:0007669"/>
    <property type="project" value="UniProtKB-SubCell"/>
</dbReference>
<comment type="subcellular location">
    <subcellularLocation>
        <location evidence="1">Membrane</location>
        <topology evidence="1">Single-pass type II membrane protein</topology>
    </subcellularLocation>
</comment>
<accession>A0A1Y6LI25</accession>
<dbReference type="PANTHER" id="PTHR23033">
    <property type="entry name" value="BETA1,3-GALACTOSYLTRANSFERASE"/>
    <property type="match status" value="1"/>
</dbReference>
<dbReference type="Proteomes" id="UP000215453">
    <property type="component" value="Chromosome 5"/>
</dbReference>
<evidence type="ECO:0000256" key="6">
    <source>
        <dbReference type="ARBA" id="ARBA00023136"/>
    </source>
</evidence>
<evidence type="ECO:0000313" key="8">
    <source>
        <dbReference type="EMBL" id="SMY24127.1"/>
    </source>
</evidence>
<organism evidence="8 9">
    <name type="scientific">Zymoseptoria tritici ST99CH_1A5</name>
    <dbReference type="NCBI Taxonomy" id="1276529"/>
    <lineage>
        <taxon>Eukaryota</taxon>
        <taxon>Fungi</taxon>
        <taxon>Dikarya</taxon>
        <taxon>Ascomycota</taxon>
        <taxon>Pezizomycotina</taxon>
        <taxon>Dothideomycetes</taxon>
        <taxon>Dothideomycetidae</taxon>
        <taxon>Mycosphaerellales</taxon>
        <taxon>Mycosphaerellaceae</taxon>
        <taxon>Zymoseptoria</taxon>
    </lineage>
</organism>
<dbReference type="InterPro" id="IPR026050">
    <property type="entry name" value="C1GALT1/C1GALT1_chp1"/>
</dbReference>
<dbReference type="Gene3D" id="3.90.550.50">
    <property type="match status" value="1"/>
</dbReference>
<keyword evidence="3" id="KW-0812">Transmembrane</keyword>
<dbReference type="AlphaFoldDB" id="A0A1Y6LI25"/>
<comment type="similarity">
    <text evidence="2">Belongs to the glycosyltransferase 31 family. Beta3-Gal-T subfamily.</text>
</comment>
<dbReference type="EMBL" id="LT882680">
    <property type="protein sequence ID" value="SMY24127.1"/>
    <property type="molecule type" value="Genomic_DNA"/>
</dbReference>
<protein>
    <recommendedName>
        <fullName evidence="10">Apple domain-containing protein</fullName>
    </recommendedName>
</protein>
<evidence type="ECO:0000256" key="5">
    <source>
        <dbReference type="ARBA" id="ARBA00022989"/>
    </source>
</evidence>
<dbReference type="PANTHER" id="PTHR23033:SF47">
    <property type="entry name" value="APPLE DOMAIN-CONTAINING PROTEIN-RELATED"/>
    <property type="match status" value="1"/>
</dbReference>
<evidence type="ECO:0000256" key="4">
    <source>
        <dbReference type="ARBA" id="ARBA00022968"/>
    </source>
</evidence>
<evidence type="ECO:0000256" key="7">
    <source>
        <dbReference type="SAM" id="MobiDB-lite"/>
    </source>
</evidence>
<evidence type="ECO:0000256" key="2">
    <source>
        <dbReference type="ARBA" id="ARBA00006462"/>
    </source>
</evidence>
<reference evidence="8 9" key="1">
    <citation type="submission" date="2016-10" db="EMBL/GenBank/DDBJ databases">
        <authorList>
            <person name="Varghese N."/>
        </authorList>
    </citation>
    <scope>NUCLEOTIDE SEQUENCE [LARGE SCALE GENOMIC DNA]</scope>
</reference>
<feature type="region of interest" description="Disordered" evidence="7">
    <location>
        <begin position="92"/>
        <end position="135"/>
    </location>
</feature>
<evidence type="ECO:0000256" key="1">
    <source>
        <dbReference type="ARBA" id="ARBA00004606"/>
    </source>
</evidence>
<proteinExistence type="inferred from homology"/>
<sequence length="559" mass="61419">MLAPTRYRASFLLLAFPFIFFILFYTHRESLLSVQELLHTKPSPNEPPAAHYDSAFIHESTLEGTRPDHSSLPVVNPNPILFDESGAPPPIYTAPVAPSASDSSPDPHTQPSNSLPHTTLSPSTPSPSPAFDSTSPPCLALSPLAQDTVIILKTGSTEIASKFPIHTTTTLRCYPHSLIFSDHAENFHNATILDALASVSPAIQATHPDFHLWRRLKQNGREALDGSELAGPGGMADPNGTGHASNPGWKLDKWKFLPMLAATYTLHPSKKWYIFLETDTYLFFQSALSHLSSLPNPSKEKFYMGADTLIGDTHFTHGGSGFAISHAAMSAVVELYQSEQAHWELVTDNHWAGDAVLGLAMAKAGVSVMGAAPTWQGRGIGDVEFGEEEGKGRWCAPTVSFHHLSADEVREMWEFEQKWILSTKGDMGRGMRWRDVYQEYVLPRVSDRRQGWENTSPSSPGSQETTGIQDLAACARLCEQDGSCVQYTFIPTTGRPIEGRLIEGRCLTSPSPRLGSAKEGSQAGWMKSRMEAFAGTMPRCEGEILWPGTQKWREALMMK</sequence>
<feature type="compositionally biased region" description="Low complexity" evidence="7">
    <location>
        <begin position="94"/>
        <end position="135"/>
    </location>
</feature>
<evidence type="ECO:0000256" key="3">
    <source>
        <dbReference type="ARBA" id="ARBA00022692"/>
    </source>
</evidence>